<dbReference type="Proteomes" id="UP000268014">
    <property type="component" value="Unassembled WGS sequence"/>
</dbReference>
<accession>A0A0N4X9S3</accession>
<name>A0A0N4X9S3_HAEPC</name>
<dbReference type="WBParaSite" id="HPLM_0002111801-mRNA-1">
    <property type="protein sequence ID" value="HPLM_0002111801-mRNA-1"/>
    <property type="gene ID" value="HPLM_0002111801"/>
</dbReference>
<protein>
    <submittedName>
        <fullName evidence="3">SUEL-type lectin domain-containing protein</fullName>
    </submittedName>
</protein>
<organism evidence="3">
    <name type="scientific">Haemonchus placei</name>
    <name type="common">Barber's pole worm</name>
    <dbReference type="NCBI Taxonomy" id="6290"/>
    <lineage>
        <taxon>Eukaryota</taxon>
        <taxon>Metazoa</taxon>
        <taxon>Ecdysozoa</taxon>
        <taxon>Nematoda</taxon>
        <taxon>Chromadorea</taxon>
        <taxon>Rhabditida</taxon>
        <taxon>Rhabditina</taxon>
        <taxon>Rhabditomorpha</taxon>
        <taxon>Strongyloidea</taxon>
        <taxon>Trichostrongylidae</taxon>
        <taxon>Haemonchus</taxon>
    </lineage>
</organism>
<dbReference type="EMBL" id="UZAF01022970">
    <property type="protein sequence ID" value="VDO87932.1"/>
    <property type="molecule type" value="Genomic_DNA"/>
</dbReference>
<dbReference type="AlphaFoldDB" id="A0A0N4X9S3"/>
<evidence type="ECO:0000313" key="3">
    <source>
        <dbReference type="WBParaSite" id="HPLM_0002111801-mRNA-1"/>
    </source>
</evidence>
<reference evidence="1 2" key="2">
    <citation type="submission" date="2018-11" db="EMBL/GenBank/DDBJ databases">
        <authorList>
            <consortium name="Pathogen Informatics"/>
        </authorList>
    </citation>
    <scope>NUCLEOTIDE SEQUENCE [LARGE SCALE GENOMIC DNA]</scope>
    <source>
        <strain evidence="1 2">MHpl1</strain>
    </source>
</reference>
<keyword evidence="2" id="KW-1185">Reference proteome</keyword>
<proteinExistence type="predicted"/>
<evidence type="ECO:0000313" key="1">
    <source>
        <dbReference type="EMBL" id="VDO87932.1"/>
    </source>
</evidence>
<gene>
    <name evidence="1" type="ORF">HPLM_LOCUS21107</name>
</gene>
<sequence length="55" mass="5872">MGSEQGGCVARGCQINVVTRGGNLSFECVSPLMSTLLFFQKTLITNSSCTRAIFP</sequence>
<evidence type="ECO:0000313" key="2">
    <source>
        <dbReference type="Proteomes" id="UP000268014"/>
    </source>
</evidence>
<reference evidence="3" key="1">
    <citation type="submission" date="2017-02" db="UniProtKB">
        <authorList>
            <consortium name="WormBaseParasite"/>
        </authorList>
    </citation>
    <scope>IDENTIFICATION</scope>
</reference>